<keyword evidence="2" id="KW-1185">Reference proteome</keyword>
<gene>
    <name evidence="1" type="ORF">FC20_GL000904</name>
</gene>
<dbReference type="EMBL" id="AZDU01000028">
    <property type="protein sequence ID" value="KRL01443.1"/>
    <property type="molecule type" value="Genomic_DNA"/>
</dbReference>
<evidence type="ECO:0000313" key="1">
    <source>
        <dbReference type="EMBL" id="KRL01443.1"/>
    </source>
</evidence>
<organism evidence="1 2">
    <name type="scientific">Lactobacillus equicursoris DSM 19284 = JCM 14600 = CIP 110162</name>
    <dbReference type="NCBI Taxonomy" id="1293597"/>
    <lineage>
        <taxon>Bacteria</taxon>
        <taxon>Bacillati</taxon>
        <taxon>Bacillota</taxon>
        <taxon>Bacilli</taxon>
        <taxon>Lactobacillales</taxon>
        <taxon>Lactobacillaceae</taxon>
        <taxon>Lactobacillus</taxon>
    </lineage>
</organism>
<dbReference type="Proteomes" id="UP000051074">
    <property type="component" value="Unassembled WGS sequence"/>
</dbReference>
<reference evidence="1 2" key="1">
    <citation type="journal article" date="2015" name="Genome Announc.">
        <title>Expanding the biotechnology potential of lactobacilli through comparative genomics of 213 strains and associated genera.</title>
        <authorList>
            <person name="Sun Z."/>
            <person name="Harris H.M."/>
            <person name="McCann A."/>
            <person name="Guo C."/>
            <person name="Argimon S."/>
            <person name="Zhang W."/>
            <person name="Yang X."/>
            <person name="Jeffery I.B."/>
            <person name="Cooney J.C."/>
            <person name="Kagawa T.F."/>
            <person name="Liu W."/>
            <person name="Song Y."/>
            <person name="Salvetti E."/>
            <person name="Wrobel A."/>
            <person name="Rasinkangas P."/>
            <person name="Parkhill J."/>
            <person name="Rea M.C."/>
            <person name="O'Sullivan O."/>
            <person name="Ritari J."/>
            <person name="Douillard F.P."/>
            <person name="Paul Ross R."/>
            <person name="Yang R."/>
            <person name="Briner A.E."/>
            <person name="Felis G.E."/>
            <person name="de Vos W.M."/>
            <person name="Barrangou R."/>
            <person name="Klaenhammer T.R."/>
            <person name="Caufield P.W."/>
            <person name="Cui Y."/>
            <person name="Zhang H."/>
            <person name="O'Toole P.W."/>
        </authorList>
    </citation>
    <scope>NUCLEOTIDE SEQUENCE [LARGE SCALE GENOMIC DNA]</scope>
    <source>
        <strain evidence="1 2">DSM 19284</strain>
    </source>
</reference>
<comment type="caution">
    <text evidence="1">The sequence shown here is derived from an EMBL/GenBank/DDBJ whole genome shotgun (WGS) entry which is preliminary data.</text>
</comment>
<protein>
    <submittedName>
        <fullName evidence="1">Uncharacterized protein</fullName>
    </submittedName>
</protein>
<accession>A0A0R1MBK1</accession>
<evidence type="ECO:0000313" key="2">
    <source>
        <dbReference type="Proteomes" id="UP000051074"/>
    </source>
</evidence>
<dbReference type="PATRIC" id="fig|1293597.4.peg.977"/>
<proteinExistence type="predicted"/>
<dbReference type="AlphaFoldDB" id="A0A0R1MBK1"/>
<sequence>MTPEKDPNFLHHSKITSQFYATLQLFSKILLKNINLTTRIFSEIQNDHFS</sequence>
<name>A0A0R1MBK1_9LACO</name>